<gene>
    <name evidence="2" type="ORF">AMORRO_LOCUS4519</name>
</gene>
<organism evidence="2 3">
    <name type="scientific">Acaulospora morrowiae</name>
    <dbReference type="NCBI Taxonomy" id="94023"/>
    <lineage>
        <taxon>Eukaryota</taxon>
        <taxon>Fungi</taxon>
        <taxon>Fungi incertae sedis</taxon>
        <taxon>Mucoromycota</taxon>
        <taxon>Glomeromycotina</taxon>
        <taxon>Glomeromycetes</taxon>
        <taxon>Diversisporales</taxon>
        <taxon>Acaulosporaceae</taxon>
        <taxon>Acaulospora</taxon>
    </lineage>
</organism>
<proteinExistence type="predicted"/>
<feature type="region of interest" description="Disordered" evidence="1">
    <location>
        <begin position="305"/>
        <end position="352"/>
    </location>
</feature>
<keyword evidence="3" id="KW-1185">Reference proteome</keyword>
<evidence type="ECO:0000256" key="1">
    <source>
        <dbReference type="SAM" id="MobiDB-lite"/>
    </source>
</evidence>
<dbReference type="EMBL" id="CAJVPV010002499">
    <property type="protein sequence ID" value="CAG8527704.1"/>
    <property type="molecule type" value="Genomic_DNA"/>
</dbReference>
<feature type="compositionally biased region" description="Low complexity" evidence="1">
    <location>
        <begin position="329"/>
        <end position="341"/>
    </location>
</feature>
<protein>
    <submittedName>
        <fullName evidence="2">460_t:CDS:1</fullName>
    </submittedName>
</protein>
<evidence type="ECO:0000313" key="3">
    <source>
        <dbReference type="Proteomes" id="UP000789342"/>
    </source>
</evidence>
<name>A0A9N9FE36_9GLOM</name>
<sequence>LRQKYMANVHILRDINSPKGYRLGSTRELELEEALHDSCITNSELIEDFKNYQKVYSEFSKNIKQDKAQLQLDLNQTNKDKEKLFKHSCQLFNKVKRLRVDNTNLTSQITRSQISTLSGSSIDNKSGFSDLHELKYGLSAVEVWLWEIYLCVIDTSSAIKQSKKNLSNLNIEKWLNGQMLKSVYLSMSVETEMMNIIILEGIESDFGIALQSELIKSLIQALTGTNLMCDYMAGNRRARRSRTGAQYFDEFRTHFWERPEDDFDRIRNINSSNRRQRRIGGNNTPAPTTGEVEWELSNRSSVGRVNRSSSVISRRSRRQLPYPSSTYDNNTNINNPEQNINVRPPPIETLSP</sequence>
<comment type="caution">
    <text evidence="2">The sequence shown here is derived from an EMBL/GenBank/DDBJ whole genome shotgun (WGS) entry which is preliminary data.</text>
</comment>
<evidence type="ECO:0000313" key="2">
    <source>
        <dbReference type="EMBL" id="CAG8527704.1"/>
    </source>
</evidence>
<dbReference type="AlphaFoldDB" id="A0A9N9FE36"/>
<reference evidence="2" key="1">
    <citation type="submission" date="2021-06" db="EMBL/GenBank/DDBJ databases">
        <authorList>
            <person name="Kallberg Y."/>
            <person name="Tangrot J."/>
            <person name="Rosling A."/>
        </authorList>
    </citation>
    <scope>NUCLEOTIDE SEQUENCE</scope>
    <source>
        <strain evidence="2">CL551</strain>
    </source>
</reference>
<feature type="compositionally biased region" description="Pro residues" evidence="1">
    <location>
        <begin position="343"/>
        <end position="352"/>
    </location>
</feature>
<dbReference type="Proteomes" id="UP000789342">
    <property type="component" value="Unassembled WGS sequence"/>
</dbReference>
<feature type="non-terminal residue" evidence="2">
    <location>
        <position position="352"/>
    </location>
</feature>
<dbReference type="OrthoDB" id="2444191at2759"/>
<accession>A0A9N9FE36</accession>